<evidence type="ECO:0000256" key="9">
    <source>
        <dbReference type="ARBA" id="ARBA00024069"/>
    </source>
</evidence>
<dbReference type="HAMAP" id="MF_00019">
    <property type="entry name" value="PlsX"/>
    <property type="match status" value="1"/>
</dbReference>
<reference evidence="11" key="1">
    <citation type="submission" date="2018-05" db="EMBL/GenBank/DDBJ databases">
        <authorList>
            <person name="Lanie J.A."/>
            <person name="Ng W.-L."/>
            <person name="Kazmierczak K.M."/>
            <person name="Andrzejewski T.M."/>
            <person name="Davidsen T.M."/>
            <person name="Wayne K.J."/>
            <person name="Tettelin H."/>
            <person name="Glass J.I."/>
            <person name="Rusch D."/>
            <person name="Podicherti R."/>
            <person name="Tsui H.-C.T."/>
            <person name="Winkler M.E."/>
        </authorList>
    </citation>
    <scope>NUCLEOTIDE SEQUENCE</scope>
</reference>
<dbReference type="GO" id="GO:0008654">
    <property type="term" value="P:phospholipid biosynthetic process"/>
    <property type="evidence" value="ECO:0007669"/>
    <property type="project" value="UniProtKB-KW"/>
</dbReference>
<evidence type="ECO:0000256" key="2">
    <source>
        <dbReference type="ARBA" id="ARBA00004496"/>
    </source>
</evidence>
<dbReference type="EC" id="2.3.1.274" evidence="9"/>
<keyword evidence="6" id="KW-0443">Lipid metabolism</keyword>
<dbReference type="InterPro" id="IPR012281">
    <property type="entry name" value="Phospholipid_synth_PlsX-like"/>
</dbReference>
<dbReference type="EMBL" id="UINC01018793">
    <property type="protein sequence ID" value="SVA79212.1"/>
    <property type="molecule type" value="Genomic_DNA"/>
</dbReference>
<dbReference type="GO" id="GO:0043811">
    <property type="term" value="F:phosphate:acyl-[acyl carrier protein] acyltransferase activity"/>
    <property type="evidence" value="ECO:0007669"/>
    <property type="project" value="UniProtKB-EC"/>
</dbReference>
<comment type="subcellular location">
    <subcellularLocation>
        <location evidence="2">Cytoplasm</location>
    </subcellularLocation>
</comment>
<evidence type="ECO:0000256" key="5">
    <source>
        <dbReference type="ARBA" id="ARBA00022679"/>
    </source>
</evidence>
<dbReference type="GO" id="GO:0005737">
    <property type="term" value="C:cytoplasm"/>
    <property type="evidence" value="ECO:0007669"/>
    <property type="project" value="UniProtKB-SubCell"/>
</dbReference>
<keyword evidence="4" id="KW-0444">Lipid biosynthesis</keyword>
<sequence>MPETRNQLLKVAIDAMGGDNAPSVPVEGAVQSAKSGLAEVFIVGDSDPVQQELAKHEIGGLPIHFVPSEGKIEDNEPPALAVRQKPTASILVATNLVKNKTADAVISMGSTGGAMAASVVLLGTIEGIERPAIGGPVIGSAPNQTILDLGSNLDCKPSQLLGFGVLGSVFSKLLLGVDNPKIGLLSVGSEEGKGNIQSKEASALFKKSGLNFIGNIEGNDLVTGKADVVVCDGFVGNVILKLVEGLGRGLASQLKASLMGKLTDDHLNALIEDLYKKNNVVDARGGGPVLGVNGVSIIGHGNASAGTVERAVGLAQMCVETKLIEELNKEVSMVMSTVDD</sequence>
<evidence type="ECO:0000313" key="11">
    <source>
        <dbReference type="EMBL" id="SVA79212.1"/>
    </source>
</evidence>
<dbReference type="PANTHER" id="PTHR30100">
    <property type="entry name" value="FATTY ACID/PHOSPHOLIPID SYNTHESIS PROTEIN PLSX"/>
    <property type="match status" value="1"/>
</dbReference>
<evidence type="ECO:0000256" key="4">
    <source>
        <dbReference type="ARBA" id="ARBA00022516"/>
    </source>
</evidence>
<dbReference type="Pfam" id="PF02504">
    <property type="entry name" value="FA_synthesis"/>
    <property type="match status" value="1"/>
</dbReference>
<dbReference type="PANTHER" id="PTHR30100:SF1">
    <property type="entry name" value="PHOSPHATE ACYLTRANSFERASE"/>
    <property type="match status" value="1"/>
</dbReference>
<keyword evidence="8" id="KW-1208">Phospholipid metabolism</keyword>
<dbReference type="InterPro" id="IPR003664">
    <property type="entry name" value="FA_synthesis"/>
</dbReference>
<keyword evidence="3" id="KW-0963">Cytoplasm</keyword>
<comment type="catalytic activity">
    <reaction evidence="1">
        <text>a fatty acyl-[ACP] + phosphate = an acyl phosphate + holo-[ACP]</text>
        <dbReference type="Rhea" id="RHEA:42292"/>
        <dbReference type="Rhea" id="RHEA-COMP:9685"/>
        <dbReference type="Rhea" id="RHEA-COMP:14125"/>
        <dbReference type="ChEBI" id="CHEBI:43474"/>
        <dbReference type="ChEBI" id="CHEBI:59918"/>
        <dbReference type="ChEBI" id="CHEBI:64479"/>
        <dbReference type="ChEBI" id="CHEBI:138651"/>
        <dbReference type="EC" id="2.3.1.274"/>
    </reaction>
</comment>
<organism evidence="11">
    <name type="scientific">marine metagenome</name>
    <dbReference type="NCBI Taxonomy" id="408172"/>
    <lineage>
        <taxon>unclassified sequences</taxon>
        <taxon>metagenomes</taxon>
        <taxon>ecological metagenomes</taxon>
    </lineage>
</organism>
<dbReference type="AlphaFoldDB" id="A0A381YRG0"/>
<protein>
    <recommendedName>
        <fullName evidence="9">phosphate acyltransferase</fullName>
        <ecNumber evidence="9">2.3.1.274</ecNumber>
    </recommendedName>
</protein>
<gene>
    <name evidence="11" type="ORF">METZ01_LOCUS132066</name>
</gene>
<evidence type="ECO:0000256" key="8">
    <source>
        <dbReference type="ARBA" id="ARBA00023264"/>
    </source>
</evidence>
<dbReference type="GO" id="GO:0006633">
    <property type="term" value="P:fatty acid biosynthetic process"/>
    <property type="evidence" value="ECO:0007669"/>
    <property type="project" value="InterPro"/>
</dbReference>
<evidence type="ECO:0000256" key="6">
    <source>
        <dbReference type="ARBA" id="ARBA00023098"/>
    </source>
</evidence>
<evidence type="ECO:0000256" key="1">
    <source>
        <dbReference type="ARBA" id="ARBA00001232"/>
    </source>
</evidence>
<keyword evidence="7" id="KW-0594">Phospholipid biosynthesis</keyword>
<dbReference type="PIRSF" id="PIRSF002465">
    <property type="entry name" value="Phsphlp_syn_PlsX"/>
    <property type="match status" value="1"/>
</dbReference>
<dbReference type="SUPFAM" id="SSF53659">
    <property type="entry name" value="Isocitrate/Isopropylmalate dehydrogenase-like"/>
    <property type="match status" value="1"/>
</dbReference>
<evidence type="ECO:0000256" key="3">
    <source>
        <dbReference type="ARBA" id="ARBA00022490"/>
    </source>
</evidence>
<dbReference type="NCBIfam" id="TIGR00182">
    <property type="entry name" value="plsX"/>
    <property type="match status" value="1"/>
</dbReference>
<dbReference type="Gene3D" id="3.40.718.10">
    <property type="entry name" value="Isopropylmalate Dehydrogenase"/>
    <property type="match status" value="1"/>
</dbReference>
<evidence type="ECO:0000256" key="10">
    <source>
        <dbReference type="ARBA" id="ARBA00046608"/>
    </source>
</evidence>
<comment type="subunit">
    <text evidence="10">Homodimer. Probably interacts with PlsY.</text>
</comment>
<keyword evidence="5" id="KW-0808">Transferase</keyword>
<name>A0A381YRG0_9ZZZZ</name>
<proteinExistence type="inferred from homology"/>
<accession>A0A381YRG0</accession>
<evidence type="ECO:0000256" key="7">
    <source>
        <dbReference type="ARBA" id="ARBA00023209"/>
    </source>
</evidence>